<name>A0AAW1S0Y9_9CHLO</name>
<evidence type="ECO:0000259" key="1">
    <source>
        <dbReference type="PROSITE" id="PS50042"/>
    </source>
</evidence>
<sequence>MIFMCTCPQAAAGGAQLASLSLVTPSERPLLQEVLGTKAPGERGDAELAPALRLLAKVPFTAELAEGLQLQLARAVLWVPLAPSCALFHEGDPGDNWYILVSGALQVRAAGAEERTVALLPGACLGELALAPGGRRTATVAALGAAELLALPAAEYHRLLRFLFLKTLVPLLCGKAVMAAAL</sequence>
<feature type="domain" description="Cyclic nucleotide-binding" evidence="1">
    <location>
        <begin position="60"/>
        <end position="160"/>
    </location>
</feature>
<dbReference type="CDD" id="cd00038">
    <property type="entry name" value="CAP_ED"/>
    <property type="match status" value="1"/>
</dbReference>
<evidence type="ECO:0000313" key="2">
    <source>
        <dbReference type="EMBL" id="KAK9839650.1"/>
    </source>
</evidence>
<dbReference type="PROSITE" id="PS00889">
    <property type="entry name" value="CNMP_BINDING_2"/>
    <property type="match status" value="1"/>
</dbReference>
<keyword evidence="3" id="KW-1185">Reference proteome</keyword>
<dbReference type="Gene3D" id="2.60.120.10">
    <property type="entry name" value="Jelly Rolls"/>
    <property type="match status" value="1"/>
</dbReference>
<dbReference type="InterPro" id="IPR014710">
    <property type="entry name" value="RmlC-like_jellyroll"/>
</dbReference>
<dbReference type="PANTHER" id="PTHR23011">
    <property type="entry name" value="CYCLIC NUCLEOTIDE-BINDING DOMAIN CONTAINING PROTEIN"/>
    <property type="match status" value="1"/>
</dbReference>
<dbReference type="PROSITE" id="PS50042">
    <property type="entry name" value="CNMP_BINDING_3"/>
    <property type="match status" value="1"/>
</dbReference>
<protein>
    <recommendedName>
        <fullName evidence="1">Cyclic nucleotide-binding domain-containing protein</fullName>
    </recommendedName>
</protein>
<evidence type="ECO:0000313" key="3">
    <source>
        <dbReference type="Proteomes" id="UP001445335"/>
    </source>
</evidence>
<dbReference type="InterPro" id="IPR018490">
    <property type="entry name" value="cNMP-bd_dom_sf"/>
</dbReference>
<dbReference type="SMART" id="SM00100">
    <property type="entry name" value="cNMP"/>
    <property type="match status" value="1"/>
</dbReference>
<dbReference type="InterPro" id="IPR000595">
    <property type="entry name" value="cNMP-bd_dom"/>
</dbReference>
<dbReference type="EMBL" id="JALJOU010000015">
    <property type="protein sequence ID" value="KAK9839650.1"/>
    <property type="molecule type" value="Genomic_DNA"/>
</dbReference>
<dbReference type="InterPro" id="IPR018488">
    <property type="entry name" value="cNMP-bd_CS"/>
</dbReference>
<dbReference type="AlphaFoldDB" id="A0AAW1S0Y9"/>
<reference evidence="2 3" key="1">
    <citation type="journal article" date="2024" name="Nat. Commun.">
        <title>Phylogenomics reveals the evolutionary origins of lichenization in chlorophyte algae.</title>
        <authorList>
            <person name="Puginier C."/>
            <person name="Libourel C."/>
            <person name="Otte J."/>
            <person name="Skaloud P."/>
            <person name="Haon M."/>
            <person name="Grisel S."/>
            <person name="Petersen M."/>
            <person name="Berrin J.G."/>
            <person name="Delaux P.M."/>
            <person name="Dal Grande F."/>
            <person name="Keller J."/>
        </authorList>
    </citation>
    <scope>NUCLEOTIDE SEQUENCE [LARGE SCALE GENOMIC DNA]</scope>
    <source>
        <strain evidence="2 3">SAG 245.80</strain>
    </source>
</reference>
<dbReference type="PANTHER" id="PTHR23011:SF28">
    <property type="entry name" value="CYCLIC NUCLEOTIDE-BINDING DOMAIN CONTAINING PROTEIN"/>
    <property type="match status" value="1"/>
</dbReference>
<dbReference type="Pfam" id="PF00027">
    <property type="entry name" value="cNMP_binding"/>
    <property type="match status" value="1"/>
</dbReference>
<organism evidence="2 3">
    <name type="scientific">Elliptochloris bilobata</name>
    <dbReference type="NCBI Taxonomy" id="381761"/>
    <lineage>
        <taxon>Eukaryota</taxon>
        <taxon>Viridiplantae</taxon>
        <taxon>Chlorophyta</taxon>
        <taxon>core chlorophytes</taxon>
        <taxon>Trebouxiophyceae</taxon>
        <taxon>Trebouxiophyceae incertae sedis</taxon>
        <taxon>Elliptochloris clade</taxon>
        <taxon>Elliptochloris</taxon>
    </lineage>
</organism>
<dbReference type="SUPFAM" id="SSF51206">
    <property type="entry name" value="cAMP-binding domain-like"/>
    <property type="match status" value="1"/>
</dbReference>
<comment type="caution">
    <text evidence="2">The sequence shown here is derived from an EMBL/GenBank/DDBJ whole genome shotgun (WGS) entry which is preliminary data.</text>
</comment>
<gene>
    <name evidence="2" type="ORF">WJX81_003321</name>
</gene>
<accession>A0AAW1S0Y9</accession>
<proteinExistence type="predicted"/>
<dbReference type="Proteomes" id="UP001445335">
    <property type="component" value="Unassembled WGS sequence"/>
</dbReference>